<keyword evidence="1" id="KW-0238">DNA-binding</keyword>
<sequence>MSTYSIPDDSCAGRILLAFSSVMIEARVQLEAGWRQAGWIVDWCEGQHALARLLAMHPPDAVALCGVAGTLSGLVRTTRTSVPAAVVVALLSEGGLPERIAMMRAGVDLCWPIETQVEEVAAMVDAFARRGTASAAAASAWYLSNAGRVLAGPGGVRLPLTVAEREFMARLLAAPGHRLARQQLACGFRQRGVQDGAPVSSEVLPSWTANSSHAASYDAAAGLSRNVDVMVSRLRAKAQRMGINLPLLSVRRWGYLFIADSDAG</sequence>
<evidence type="ECO:0000313" key="4">
    <source>
        <dbReference type="Proteomes" id="UP000001027"/>
    </source>
</evidence>
<dbReference type="KEGG" id="bbr:BB0310"/>
<dbReference type="GO" id="GO:0006355">
    <property type="term" value="P:regulation of DNA-templated transcription"/>
    <property type="evidence" value="ECO:0007669"/>
    <property type="project" value="InterPro"/>
</dbReference>
<dbReference type="GO" id="GO:0000160">
    <property type="term" value="P:phosphorelay signal transduction system"/>
    <property type="evidence" value="ECO:0007669"/>
    <property type="project" value="InterPro"/>
</dbReference>
<dbReference type="AlphaFoldDB" id="A0A0H3LP32"/>
<feature type="domain" description="OmpR/PhoB-type" evidence="2">
    <location>
        <begin position="155"/>
        <end position="257"/>
    </location>
</feature>
<dbReference type="Proteomes" id="UP000001027">
    <property type="component" value="Chromosome"/>
</dbReference>
<proteinExistence type="predicted"/>
<dbReference type="EMBL" id="BX640437">
    <property type="protein sequence ID" value="CAE30808.1"/>
    <property type="molecule type" value="Genomic_DNA"/>
</dbReference>
<protein>
    <submittedName>
        <fullName evidence="3">Transcriptional regulator</fullName>
    </submittedName>
</protein>
<dbReference type="SMART" id="SM00862">
    <property type="entry name" value="Trans_reg_C"/>
    <property type="match status" value="1"/>
</dbReference>
<evidence type="ECO:0000256" key="1">
    <source>
        <dbReference type="ARBA" id="ARBA00023125"/>
    </source>
</evidence>
<name>A0A0H3LP32_BORBR</name>
<dbReference type="HOGENOM" id="CLU_000445_30_5_4"/>
<dbReference type="InterPro" id="IPR016032">
    <property type="entry name" value="Sig_transdc_resp-reg_C-effctor"/>
</dbReference>
<dbReference type="GO" id="GO:0003677">
    <property type="term" value="F:DNA binding"/>
    <property type="evidence" value="ECO:0007669"/>
    <property type="project" value="UniProtKB-KW"/>
</dbReference>
<organism evidence="3 4">
    <name type="scientific">Bordetella bronchiseptica (strain ATCC BAA-588 / NCTC 13252 / RB50)</name>
    <name type="common">Alcaligenes bronchisepticus</name>
    <dbReference type="NCBI Taxonomy" id="257310"/>
    <lineage>
        <taxon>Bacteria</taxon>
        <taxon>Pseudomonadati</taxon>
        <taxon>Pseudomonadota</taxon>
        <taxon>Betaproteobacteria</taxon>
        <taxon>Burkholderiales</taxon>
        <taxon>Alcaligenaceae</taxon>
        <taxon>Bordetella</taxon>
    </lineage>
</organism>
<evidence type="ECO:0000259" key="2">
    <source>
        <dbReference type="SMART" id="SM00862"/>
    </source>
</evidence>
<reference evidence="4" key="1">
    <citation type="journal article" date="2003" name="Nat. Genet.">
        <title>Comparative analysis of the genome sequences of Bordetella pertussis, Bordetella parapertussis and Bordetella bronchiseptica.</title>
        <authorList>
            <person name="Parkhill J."/>
            <person name="Sebaihia M."/>
            <person name="Preston A."/>
            <person name="Murphy L.D."/>
            <person name="Thomson N.R."/>
            <person name="Harris D.E."/>
            <person name="Holden M.T.G."/>
            <person name="Churcher C.M."/>
            <person name="Bentley S.D."/>
            <person name="Mungall K.L."/>
            <person name="Cerdeno-Tarraga A.-M."/>
            <person name="Temple L."/>
            <person name="James K.D."/>
            <person name="Harris B."/>
            <person name="Quail M.A."/>
            <person name="Achtman M."/>
            <person name="Atkin R."/>
            <person name="Baker S."/>
            <person name="Basham D."/>
            <person name="Bason N."/>
            <person name="Cherevach I."/>
            <person name="Chillingworth T."/>
            <person name="Collins M."/>
            <person name="Cronin A."/>
            <person name="Davis P."/>
            <person name="Doggett J."/>
            <person name="Feltwell T."/>
            <person name="Goble A."/>
            <person name="Hamlin N."/>
            <person name="Hauser H."/>
            <person name="Holroyd S."/>
            <person name="Jagels K."/>
            <person name="Leather S."/>
            <person name="Moule S."/>
            <person name="Norberczak H."/>
            <person name="O'Neil S."/>
            <person name="Ormond D."/>
            <person name="Price C."/>
            <person name="Rabbinowitsch E."/>
            <person name="Rutter S."/>
            <person name="Sanders M."/>
            <person name="Saunders D."/>
            <person name="Seeger K."/>
            <person name="Sharp S."/>
            <person name="Simmonds M."/>
            <person name="Skelton J."/>
            <person name="Squares R."/>
            <person name="Squares S."/>
            <person name="Stevens K."/>
            <person name="Unwin L."/>
            <person name="Whitehead S."/>
            <person name="Barrell B.G."/>
            <person name="Maskell D.J."/>
        </authorList>
    </citation>
    <scope>NUCLEOTIDE SEQUENCE [LARGE SCALE GENOMIC DNA]</scope>
    <source>
        <strain evidence="4">ATCC BAA-588 / NCTC 13252 / RB50</strain>
    </source>
</reference>
<dbReference type="InterPro" id="IPR001867">
    <property type="entry name" value="OmpR/PhoB-type_DNA-bd"/>
</dbReference>
<accession>A0A0H3LP32</accession>
<dbReference type="SUPFAM" id="SSF46894">
    <property type="entry name" value="C-terminal effector domain of the bipartite response regulators"/>
    <property type="match status" value="1"/>
</dbReference>
<dbReference type="Gene3D" id="1.10.10.10">
    <property type="entry name" value="Winged helix-like DNA-binding domain superfamily/Winged helix DNA-binding domain"/>
    <property type="match status" value="1"/>
</dbReference>
<evidence type="ECO:0000313" key="3">
    <source>
        <dbReference type="EMBL" id="CAE30808.1"/>
    </source>
</evidence>
<gene>
    <name evidence="3" type="ordered locus">BB0310</name>
</gene>
<dbReference type="RefSeq" id="WP_010925762.1">
    <property type="nucleotide sequence ID" value="NC_002927.3"/>
</dbReference>
<dbReference type="GeneID" id="69600698"/>
<dbReference type="InterPro" id="IPR036388">
    <property type="entry name" value="WH-like_DNA-bd_sf"/>
</dbReference>
<dbReference type="eggNOG" id="COG0745">
    <property type="taxonomic scope" value="Bacteria"/>
</dbReference>